<dbReference type="EMBL" id="JEMN01001807">
    <property type="protein sequence ID" value="KXH26813.1"/>
    <property type="molecule type" value="Genomic_DNA"/>
</dbReference>
<comment type="caution">
    <text evidence="2">The sequence shown here is derived from an EMBL/GenBank/DDBJ whole genome shotgun (WGS) entry which is preliminary data.</text>
</comment>
<proteinExistence type="predicted"/>
<feature type="compositionally biased region" description="Low complexity" evidence="1">
    <location>
        <begin position="67"/>
        <end position="90"/>
    </location>
</feature>
<feature type="region of interest" description="Disordered" evidence="1">
    <location>
        <begin position="24"/>
        <end position="158"/>
    </location>
</feature>
<sequence>MPSAGAKLQLGPPLLLHMSVRNLSSQPQATRTTKTTLGNNATAETNNGDGVRAAGIDAGASRDEQSTKNTSSQSKSQSPAVRTTTTTTTTNQPPRGTAYLARQSVIIHTQEPQPIPVHTHTYPYSRVPSPRAPSRNHDPDLFPSPPVPAPPPTPAPTAPFAFARACRN</sequence>
<feature type="compositionally biased region" description="Polar residues" evidence="1">
    <location>
        <begin position="24"/>
        <end position="48"/>
    </location>
</feature>
<accession>A0A135RSX7</accession>
<name>A0A135RSX7_9PEZI</name>
<evidence type="ECO:0000256" key="1">
    <source>
        <dbReference type="SAM" id="MobiDB-lite"/>
    </source>
</evidence>
<feature type="compositionally biased region" description="Pro residues" evidence="1">
    <location>
        <begin position="142"/>
        <end position="157"/>
    </location>
</feature>
<organism evidence="2 3">
    <name type="scientific">Colletotrichum nymphaeae SA-01</name>
    <dbReference type="NCBI Taxonomy" id="1460502"/>
    <lineage>
        <taxon>Eukaryota</taxon>
        <taxon>Fungi</taxon>
        <taxon>Dikarya</taxon>
        <taxon>Ascomycota</taxon>
        <taxon>Pezizomycotina</taxon>
        <taxon>Sordariomycetes</taxon>
        <taxon>Hypocreomycetidae</taxon>
        <taxon>Glomerellales</taxon>
        <taxon>Glomerellaceae</taxon>
        <taxon>Colletotrichum</taxon>
        <taxon>Colletotrichum acutatum species complex</taxon>
    </lineage>
</organism>
<keyword evidence="3" id="KW-1185">Reference proteome</keyword>
<reference evidence="2 3" key="1">
    <citation type="submission" date="2014-02" db="EMBL/GenBank/DDBJ databases">
        <title>The genome sequence of Colletotrichum nymphaeae SA-01.</title>
        <authorList>
            <person name="Baroncelli R."/>
            <person name="Thon M.R."/>
        </authorList>
    </citation>
    <scope>NUCLEOTIDE SEQUENCE [LARGE SCALE GENOMIC DNA]</scope>
    <source>
        <strain evidence="2 3">SA-01</strain>
    </source>
</reference>
<gene>
    <name evidence="2" type="ORF">CNYM01_12885</name>
</gene>
<evidence type="ECO:0000313" key="3">
    <source>
        <dbReference type="Proteomes" id="UP000070054"/>
    </source>
</evidence>
<protein>
    <submittedName>
        <fullName evidence="2">Uncharacterized protein</fullName>
    </submittedName>
</protein>
<dbReference type="AlphaFoldDB" id="A0A135RSX7"/>
<feature type="non-terminal residue" evidence="2">
    <location>
        <position position="168"/>
    </location>
</feature>
<evidence type="ECO:0000313" key="2">
    <source>
        <dbReference type="EMBL" id="KXH26813.1"/>
    </source>
</evidence>
<dbReference type="Proteomes" id="UP000070054">
    <property type="component" value="Unassembled WGS sequence"/>
</dbReference>